<protein>
    <submittedName>
        <fullName evidence="1">Uncharacterized protein</fullName>
    </submittedName>
</protein>
<dbReference type="EMBL" id="FWXB01000012">
    <property type="protein sequence ID" value="SMC13205.1"/>
    <property type="molecule type" value="Genomic_DNA"/>
</dbReference>
<name>A0A1X7BUH4_9RHOB</name>
<dbReference type="OrthoDB" id="7810029at2"/>
<gene>
    <name evidence="1" type="ORF">ROA7745_03046</name>
</gene>
<dbReference type="AlphaFoldDB" id="A0A1X7BUH4"/>
<accession>A0A1X7BUH4</accession>
<keyword evidence="2" id="KW-1185">Reference proteome</keyword>
<dbReference type="RefSeq" id="WP_085801156.1">
    <property type="nucleotide sequence ID" value="NZ_FWXB01000012.1"/>
</dbReference>
<evidence type="ECO:0000313" key="2">
    <source>
        <dbReference type="Proteomes" id="UP000193224"/>
    </source>
</evidence>
<sequence length="358" mass="40628">MTNVIRLNTPFRQHSAAARQAALLKLFAKHRRVGDDVFWLKENAEALNILECTNARLEADALAAHEHFYEAIEQRMEFFPQYYRFLLSICLDLEDLGVPGRKGDHLVRWVASQNLVEAELSDLQRAEARRLCLRRGVDPLRGDEGLDDRLRRFARQSLTFAMPNKKAAYELTHIVFYLSEYGRVDPQLEDRFIQSLNFAGTLALLDLNVDLLSEICIALRFAGQRPPEIWENWLLAQARSFALQDDAEATVQDDYHQYLMINWFMAVSGNGGFGDNIPSGRVTFRQPRPSALPLHELSECVYDMGDARSDDWQAMRGAVSAQLSEEAHTVLTAAEAANENFDAFFAGFARVALRGSEL</sequence>
<proteinExistence type="predicted"/>
<dbReference type="Proteomes" id="UP000193224">
    <property type="component" value="Unassembled WGS sequence"/>
</dbReference>
<evidence type="ECO:0000313" key="1">
    <source>
        <dbReference type="EMBL" id="SMC13205.1"/>
    </source>
</evidence>
<reference evidence="1 2" key="1">
    <citation type="submission" date="2017-03" db="EMBL/GenBank/DDBJ databases">
        <authorList>
            <person name="Afonso C.L."/>
            <person name="Miller P.J."/>
            <person name="Scott M.A."/>
            <person name="Spackman E."/>
            <person name="Goraichik I."/>
            <person name="Dimitrov K.M."/>
            <person name="Suarez D.L."/>
            <person name="Swayne D.E."/>
        </authorList>
    </citation>
    <scope>NUCLEOTIDE SEQUENCE [LARGE SCALE GENOMIC DNA]</scope>
    <source>
        <strain evidence="1 2">CECT 7745</strain>
    </source>
</reference>
<dbReference type="Pfam" id="PF21843">
    <property type="entry name" value="DUF6902"/>
    <property type="match status" value="1"/>
</dbReference>
<organism evidence="1 2">
    <name type="scientific">Roseovarius aestuarii</name>
    <dbReference type="NCBI Taxonomy" id="475083"/>
    <lineage>
        <taxon>Bacteria</taxon>
        <taxon>Pseudomonadati</taxon>
        <taxon>Pseudomonadota</taxon>
        <taxon>Alphaproteobacteria</taxon>
        <taxon>Rhodobacterales</taxon>
        <taxon>Roseobacteraceae</taxon>
        <taxon>Roseovarius</taxon>
    </lineage>
</organism>
<dbReference type="InterPro" id="IPR054197">
    <property type="entry name" value="DUF6902"/>
</dbReference>